<dbReference type="PANTHER" id="PTHR43629:SF2">
    <property type="entry name" value="RHODANESE-LIKE_PPIC DOMAIN-CONTAINING PROTEIN 12, CHLOROPLASTIC"/>
    <property type="match status" value="1"/>
</dbReference>
<feature type="domain" description="Rhodanese" evidence="1">
    <location>
        <begin position="21"/>
        <end position="113"/>
    </location>
</feature>
<proteinExistence type="predicted"/>
<dbReference type="InterPro" id="IPR036873">
    <property type="entry name" value="Rhodanese-like_dom_sf"/>
</dbReference>
<dbReference type="Pfam" id="PF00581">
    <property type="entry name" value="Rhodanese"/>
    <property type="match status" value="1"/>
</dbReference>
<evidence type="ECO:0000313" key="2">
    <source>
        <dbReference type="EMBL" id="OSO89176.1"/>
    </source>
</evidence>
<dbReference type="PROSITE" id="PS50206">
    <property type="entry name" value="RHODANESE_3"/>
    <property type="match status" value="1"/>
</dbReference>
<evidence type="ECO:0000259" key="1">
    <source>
        <dbReference type="PROSITE" id="PS50206"/>
    </source>
</evidence>
<protein>
    <submittedName>
        <fullName evidence="2">Rhodanese-like domain-containing protein</fullName>
    </submittedName>
</protein>
<dbReference type="SUPFAM" id="SSF52821">
    <property type="entry name" value="Rhodanese/Cell cycle control phosphatase"/>
    <property type="match status" value="1"/>
</dbReference>
<dbReference type="Proteomes" id="UP000192997">
    <property type="component" value="Unassembled WGS sequence"/>
</dbReference>
<sequence length="115" mass="12976">MTGESFKEIRVQELQQRLIQDSSNLQLIDVREPQEVAIAQISGFVNLPLSEYDQWQGEISARFETSKETLVLCHHGSRSAQMCQWLLSQGFTDVSNIVGGIDAYSLLVDNSIPQY</sequence>
<reference evidence="3" key="1">
    <citation type="submission" date="2017-04" db="EMBL/GenBank/DDBJ databases">
        <authorList>
            <person name="Abreu V.A."/>
            <person name="Popin R.V."/>
            <person name="Rigonato J."/>
            <person name="Andreote A.P."/>
            <person name="Schaker P.C."/>
            <person name="Hoff-Risseti C."/>
            <person name="Alvarenga D.O."/>
            <person name="Varani A.M."/>
            <person name="Fiore M.F."/>
        </authorList>
    </citation>
    <scope>NUCLEOTIDE SEQUENCE [LARGE SCALE GENOMIC DNA]</scope>
    <source>
        <strain evidence="3">CENA303</strain>
    </source>
</reference>
<dbReference type="SMART" id="SM00450">
    <property type="entry name" value="RHOD"/>
    <property type="match status" value="1"/>
</dbReference>
<evidence type="ECO:0000313" key="3">
    <source>
        <dbReference type="Proteomes" id="UP000192997"/>
    </source>
</evidence>
<dbReference type="InterPro" id="IPR052204">
    <property type="entry name" value="PpiC/parvulin_rotamase"/>
</dbReference>
<dbReference type="EMBL" id="NBYN01000058">
    <property type="protein sequence ID" value="OSO89176.1"/>
    <property type="molecule type" value="Genomic_DNA"/>
</dbReference>
<accession>A0A1X4G3S0</accession>
<organism evidence="2 3">
    <name type="scientific">Cylindrospermopsis raciborskii CENA303</name>
    <dbReference type="NCBI Taxonomy" id="1170769"/>
    <lineage>
        <taxon>Bacteria</taxon>
        <taxon>Bacillati</taxon>
        <taxon>Cyanobacteriota</taxon>
        <taxon>Cyanophyceae</taxon>
        <taxon>Nostocales</taxon>
        <taxon>Aphanizomenonaceae</taxon>
        <taxon>Cylindrospermopsis</taxon>
    </lineage>
</organism>
<dbReference type="InterPro" id="IPR001763">
    <property type="entry name" value="Rhodanese-like_dom"/>
</dbReference>
<dbReference type="PANTHER" id="PTHR43629">
    <property type="entry name" value="PEPTIDYL-PROLYL CIS-TRANS ISOMERASE"/>
    <property type="match status" value="1"/>
</dbReference>
<gene>
    <name evidence="2" type="ORF">B7O87_13215</name>
</gene>
<dbReference type="AlphaFoldDB" id="A0A1X4G3S0"/>
<comment type="caution">
    <text evidence="2">The sequence shown here is derived from an EMBL/GenBank/DDBJ whole genome shotgun (WGS) entry which is preliminary data.</text>
</comment>
<dbReference type="Gene3D" id="3.40.250.10">
    <property type="entry name" value="Rhodanese-like domain"/>
    <property type="match status" value="1"/>
</dbReference>
<dbReference type="RefSeq" id="WP_009343590.1">
    <property type="nucleotide sequence ID" value="NZ_NBYN01000058.1"/>
</dbReference>
<name>A0A1X4G3S0_9CYAN</name>